<organism evidence="1 2">
    <name type="scientific">Infirmifilum lucidum</name>
    <dbReference type="NCBI Taxonomy" id="2776706"/>
    <lineage>
        <taxon>Archaea</taxon>
        <taxon>Thermoproteota</taxon>
        <taxon>Thermoprotei</taxon>
        <taxon>Thermofilales</taxon>
        <taxon>Thermofilaceae</taxon>
        <taxon>Infirmifilum</taxon>
    </lineage>
</organism>
<dbReference type="GeneID" id="59148471"/>
<proteinExistence type="predicted"/>
<protein>
    <submittedName>
        <fullName evidence="1">Uncharacterized protein</fullName>
    </submittedName>
</protein>
<keyword evidence="2" id="KW-1185">Reference proteome</keyword>
<dbReference type="EMBL" id="CP062310">
    <property type="protein sequence ID" value="QOJ79114.1"/>
    <property type="molecule type" value="Genomic_DNA"/>
</dbReference>
<accession>A0A7L9FJK6</accession>
<dbReference type="AlphaFoldDB" id="A0A7L9FJK6"/>
<dbReference type="RefSeq" id="WP_192819086.1">
    <property type="nucleotide sequence ID" value="NZ_CP062310.1"/>
</dbReference>
<dbReference type="KEGG" id="thel:IG193_01205"/>
<evidence type="ECO:0000313" key="1">
    <source>
        <dbReference type="EMBL" id="QOJ79114.1"/>
    </source>
</evidence>
<dbReference type="InParanoid" id="A0A7L9FJK6"/>
<dbReference type="Proteomes" id="UP000594121">
    <property type="component" value="Chromosome"/>
</dbReference>
<sequence length="69" mass="8370">MSGRPDLEKLLAENLRHAVWEAERVLELGEKWFEMRDEWSRRGWEATWCFLEENPTVRDALLKELRDKP</sequence>
<gene>
    <name evidence="1" type="ORF">IG193_01205</name>
</gene>
<name>A0A7L9FJK6_9CREN</name>
<evidence type="ECO:0000313" key="2">
    <source>
        <dbReference type="Proteomes" id="UP000594121"/>
    </source>
</evidence>
<reference evidence="1 2" key="1">
    <citation type="submission" date="2020-10" db="EMBL/GenBank/DDBJ databases">
        <title>Thermofilum lucidum 3507LT sp. nov. a novel member of Thermofilaceae family isolated from Chile hot spring, and proposal of description order Thermofilales.</title>
        <authorList>
            <person name="Zayulina K.S."/>
            <person name="Elcheninov A.G."/>
            <person name="Toshchakov S.V."/>
            <person name="Kublanov I.V."/>
        </authorList>
    </citation>
    <scope>NUCLEOTIDE SEQUENCE [LARGE SCALE GENOMIC DNA]</scope>
    <source>
        <strain evidence="1 2">3507LT</strain>
    </source>
</reference>